<keyword evidence="7 8" id="KW-0413">Isomerase</keyword>
<evidence type="ECO:0000313" key="9">
    <source>
        <dbReference type="Proteomes" id="UP000006253"/>
    </source>
</evidence>
<dbReference type="Pfam" id="PF00908">
    <property type="entry name" value="dTDP_sugar_isom"/>
    <property type="match status" value="1"/>
</dbReference>
<evidence type="ECO:0000256" key="2">
    <source>
        <dbReference type="ARBA" id="ARBA00001997"/>
    </source>
</evidence>
<dbReference type="PANTHER" id="PTHR21047">
    <property type="entry name" value="DTDP-6-DEOXY-D-GLUCOSE-3,5 EPIMERASE"/>
    <property type="match status" value="1"/>
</dbReference>
<feature type="active site" description="Proton acceptor" evidence="5">
    <location>
        <position position="61"/>
    </location>
</feature>
<dbReference type="NCBIfam" id="TIGR01221">
    <property type="entry name" value="rmlC"/>
    <property type="match status" value="1"/>
</dbReference>
<gene>
    <name evidence="8" type="primary">rfbC</name>
    <name evidence="8" type="ORF">LEP1GSC081_2008</name>
</gene>
<comment type="function">
    <text evidence="2 7">Catalyzes the epimerization of the C3' and C5'positions of dTDP-6-deoxy-D-xylo-4-hexulose, forming dTDP-6-deoxy-L-lyxo-4-hexulose.</text>
</comment>
<dbReference type="GO" id="GO:0000271">
    <property type="term" value="P:polysaccharide biosynthetic process"/>
    <property type="evidence" value="ECO:0007669"/>
    <property type="project" value="TreeGrafter"/>
</dbReference>
<dbReference type="AlphaFoldDB" id="A0A0E2B009"/>
<dbReference type="InterPro" id="IPR000888">
    <property type="entry name" value="RmlC-like"/>
</dbReference>
<evidence type="ECO:0000256" key="4">
    <source>
        <dbReference type="ARBA" id="ARBA00019595"/>
    </source>
</evidence>
<dbReference type="Gene3D" id="2.60.120.10">
    <property type="entry name" value="Jelly Rolls"/>
    <property type="match status" value="1"/>
</dbReference>
<evidence type="ECO:0000256" key="3">
    <source>
        <dbReference type="ARBA" id="ARBA00012098"/>
    </source>
</evidence>
<evidence type="ECO:0000256" key="5">
    <source>
        <dbReference type="PIRSR" id="PIRSR600888-1"/>
    </source>
</evidence>
<dbReference type="EC" id="5.1.3.13" evidence="3 7"/>
<dbReference type="InterPro" id="IPR014710">
    <property type="entry name" value="RmlC-like_jellyroll"/>
</dbReference>
<sequence length="187" mass="21697">MQFKKFPIEGPVLIEPKVFGDERGFFLETFKTSVFEKENIPAHFTQDNHSRSSRGVLRGMHLQVPPYEQGKLVRVVRGKVIDVVVDVRVGSPNYGKWLSLELSEENKNIFWVPPGFAHGFLTLEDKTDFLYKVTQEYNPQNEVGIRWDDPALGIPWKTWLSDDSEFIVSQRDQETPFLVNFKSPFVY</sequence>
<organism evidence="8 9">
    <name type="scientific">Leptospira kirschneri str. H1</name>
    <dbReference type="NCBI Taxonomy" id="1049966"/>
    <lineage>
        <taxon>Bacteria</taxon>
        <taxon>Pseudomonadati</taxon>
        <taxon>Spirochaetota</taxon>
        <taxon>Spirochaetia</taxon>
        <taxon>Leptospirales</taxon>
        <taxon>Leptospiraceae</taxon>
        <taxon>Leptospira</taxon>
    </lineage>
</organism>
<name>A0A0E2B009_9LEPT</name>
<evidence type="ECO:0000313" key="8">
    <source>
        <dbReference type="EMBL" id="EKO14098.1"/>
    </source>
</evidence>
<proteinExistence type="inferred from homology"/>
<dbReference type="Proteomes" id="UP000006253">
    <property type="component" value="Unassembled WGS sequence"/>
</dbReference>
<dbReference type="GO" id="GO:0008830">
    <property type="term" value="F:dTDP-4-dehydrorhamnose 3,5-epimerase activity"/>
    <property type="evidence" value="ECO:0007669"/>
    <property type="project" value="UniProtKB-UniRule"/>
</dbReference>
<dbReference type="UniPathway" id="UPA00124"/>
<feature type="active site" description="Proton donor" evidence="5">
    <location>
        <position position="131"/>
    </location>
</feature>
<comment type="subunit">
    <text evidence="7">Homodimer.</text>
</comment>
<dbReference type="EMBL" id="AHMY02000059">
    <property type="protein sequence ID" value="EKO14098.1"/>
    <property type="molecule type" value="Genomic_DNA"/>
</dbReference>
<dbReference type="GO" id="GO:0019305">
    <property type="term" value="P:dTDP-rhamnose biosynthetic process"/>
    <property type="evidence" value="ECO:0007669"/>
    <property type="project" value="UniProtKB-UniRule"/>
</dbReference>
<reference evidence="8 9" key="1">
    <citation type="submission" date="2012-10" db="EMBL/GenBank/DDBJ databases">
        <authorList>
            <person name="Harkins D.M."/>
            <person name="Durkin A.S."/>
            <person name="Brinkac L.M."/>
            <person name="Selengut J.D."/>
            <person name="Sanka R."/>
            <person name="DePew J."/>
            <person name="Purushe J."/>
            <person name="Peacock S.J."/>
            <person name="Thaipadungpanit J."/>
            <person name="Wuthiekanun V.W."/>
            <person name="Day N.P."/>
            <person name="Vinetz J.M."/>
            <person name="Sutton G.G."/>
            <person name="Nelson W.C."/>
            <person name="Fouts D.E."/>
        </authorList>
    </citation>
    <scope>NUCLEOTIDE SEQUENCE [LARGE SCALE GENOMIC DNA]</scope>
    <source>
        <strain evidence="8 9">H1</strain>
    </source>
</reference>
<dbReference type="RefSeq" id="WP_004766659.1">
    <property type="nucleotide sequence ID" value="NZ_AHMY02000059.1"/>
</dbReference>
<feature type="site" description="Participates in a stacking interaction with the thymidine ring of dTDP-4-oxo-6-deoxyglucose" evidence="6">
    <location>
        <position position="137"/>
    </location>
</feature>
<comment type="pathway">
    <text evidence="7">Carbohydrate biosynthesis; dTDP-L-rhamnose biosynthesis.</text>
</comment>
<dbReference type="CDD" id="cd00438">
    <property type="entry name" value="cupin_RmlC"/>
    <property type="match status" value="1"/>
</dbReference>
<dbReference type="PANTHER" id="PTHR21047:SF2">
    <property type="entry name" value="THYMIDINE DIPHOSPHO-4-KETO-RHAMNOSE 3,5-EPIMERASE"/>
    <property type="match status" value="1"/>
</dbReference>
<protein>
    <recommendedName>
        <fullName evidence="4 7">dTDP-4-dehydrorhamnose 3,5-epimerase</fullName>
        <ecNumber evidence="3 7">5.1.3.13</ecNumber>
    </recommendedName>
    <alternativeName>
        <fullName evidence="7">Thymidine diphospho-4-keto-rhamnose 3,5-epimerase</fullName>
    </alternativeName>
</protein>
<evidence type="ECO:0000256" key="7">
    <source>
        <dbReference type="RuleBase" id="RU364069"/>
    </source>
</evidence>
<accession>A0A0E2B009</accession>
<dbReference type="SUPFAM" id="SSF51182">
    <property type="entry name" value="RmlC-like cupins"/>
    <property type="match status" value="1"/>
</dbReference>
<comment type="catalytic activity">
    <reaction evidence="1 7">
        <text>dTDP-4-dehydro-6-deoxy-alpha-D-glucose = dTDP-4-dehydro-beta-L-rhamnose</text>
        <dbReference type="Rhea" id="RHEA:16969"/>
        <dbReference type="ChEBI" id="CHEBI:57649"/>
        <dbReference type="ChEBI" id="CHEBI:62830"/>
        <dbReference type="EC" id="5.1.3.13"/>
    </reaction>
</comment>
<evidence type="ECO:0000256" key="6">
    <source>
        <dbReference type="PIRSR" id="PIRSR600888-3"/>
    </source>
</evidence>
<dbReference type="InterPro" id="IPR011051">
    <property type="entry name" value="RmlC_Cupin_sf"/>
</dbReference>
<comment type="similarity">
    <text evidence="7">Belongs to the dTDP-4-dehydrorhamnose 3,5-epimerase family.</text>
</comment>
<evidence type="ECO:0000256" key="1">
    <source>
        <dbReference type="ARBA" id="ARBA00001298"/>
    </source>
</evidence>
<comment type="caution">
    <text evidence="8">The sequence shown here is derived from an EMBL/GenBank/DDBJ whole genome shotgun (WGS) entry which is preliminary data.</text>
</comment>
<dbReference type="GO" id="GO:0005829">
    <property type="term" value="C:cytosol"/>
    <property type="evidence" value="ECO:0007669"/>
    <property type="project" value="TreeGrafter"/>
</dbReference>